<dbReference type="EMBL" id="JAUSXB010000002">
    <property type="protein sequence ID" value="MDQ0676555.1"/>
    <property type="molecule type" value="Genomic_DNA"/>
</dbReference>
<protein>
    <recommendedName>
        <fullName evidence="1">DUF559 domain-containing protein</fullName>
    </recommendedName>
</protein>
<dbReference type="Gene3D" id="3.40.960.10">
    <property type="entry name" value="VSR Endonuclease"/>
    <property type="match status" value="1"/>
</dbReference>
<proteinExistence type="predicted"/>
<sequence length="494" mass="54694">MKALEDWPALTPEDRSRLGLARRAPKAEVTVALKHKEVLDMWDDENPFGPGDIPATSPVKVRWICPVGHKFIESAVVQCAAVSGWRKKAGGSRACLSCADEQLYGRVTLSCGHEVIARPGVEYMAVCRACRPTARADFAERKAKSSGPYYQAGTVIQSRNLSTSKTEQEVRDKLVAAGFRVHKGRSAIQCGHEPERNNFPVLTPDILISKTKVCVEVDPAYTHAGKEREDKRRNDLLAGVGWQVVRLRLGGLGPIGEHDVLAQSEVVTKHVIEALVLALSDAMAGRPGTIRKVKKKEPVTTRPQSRLGAIAEHKYYYNAFYISWKLNSGAVLRMVAMDSGRYLAISERSEAPRFICMLGLDKVPRQQWRSTVQGILERMSDSDFTPSSTFPWGNDLFIGDHAHAVREAPKFYLGAASFELTANIDGADEYTEVAVCAGGKVLTQLHPKAVERGWRIGTVRTRTVRNDTYQEIQLLRRPLLVDAEVGISEELQSH</sequence>
<dbReference type="InterPro" id="IPR011335">
    <property type="entry name" value="Restrct_endonuc-II-like"/>
</dbReference>
<evidence type="ECO:0000313" key="3">
    <source>
        <dbReference type="Proteomes" id="UP001236806"/>
    </source>
</evidence>
<reference evidence="2 3" key="1">
    <citation type="submission" date="2023-07" db="EMBL/GenBank/DDBJ databases">
        <title>Comparative genomics of wheat-associated soil bacteria to identify genetic determinants of phenazine resistance.</title>
        <authorList>
            <person name="Mouncey N."/>
        </authorList>
    </citation>
    <scope>NUCLEOTIDE SEQUENCE [LARGE SCALE GENOMIC DNA]</scope>
    <source>
        <strain evidence="2 3">W1I3</strain>
    </source>
</reference>
<name>A0ABU0PRH3_9MICC</name>
<gene>
    <name evidence="2" type="ORF">QFZ36_004181</name>
</gene>
<keyword evidence="3" id="KW-1185">Reference proteome</keyword>
<evidence type="ECO:0000313" key="2">
    <source>
        <dbReference type="EMBL" id="MDQ0676555.1"/>
    </source>
</evidence>
<evidence type="ECO:0000259" key="1">
    <source>
        <dbReference type="Pfam" id="PF04480"/>
    </source>
</evidence>
<feature type="domain" description="DUF559" evidence="1">
    <location>
        <begin position="205"/>
        <end position="248"/>
    </location>
</feature>
<dbReference type="RefSeq" id="WP_306639302.1">
    <property type="nucleotide sequence ID" value="NZ_JAUSXB010000002.1"/>
</dbReference>
<dbReference type="InterPro" id="IPR007569">
    <property type="entry name" value="DUF559"/>
</dbReference>
<dbReference type="Pfam" id="PF04480">
    <property type="entry name" value="DUF559"/>
    <property type="match status" value="1"/>
</dbReference>
<comment type="caution">
    <text evidence="2">The sequence shown here is derived from an EMBL/GenBank/DDBJ whole genome shotgun (WGS) entry which is preliminary data.</text>
</comment>
<organism evidence="2 3">
    <name type="scientific">Pseudarthrobacter siccitolerans</name>
    <dbReference type="NCBI Taxonomy" id="861266"/>
    <lineage>
        <taxon>Bacteria</taxon>
        <taxon>Bacillati</taxon>
        <taxon>Actinomycetota</taxon>
        <taxon>Actinomycetes</taxon>
        <taxon>Micrococcales</taxon>
        <taxon>Micrococcaceae</taxon>
        <taxon>Pseudarthrobacter</taxon>
    </lineage>
</organism>
<dbReference type="Proteomes" id="UP001236806">
    <property type="component" value="Unassembled WGS sequence"/>
</dbReference>
<accession>A0ABU0PRH3</accession>
<dbReference type="SUPFAM" id="SSF52980">
    <property type="entry name" value="Restriction endonuclease-like"/>
    <property type="match status" value="1"/>
</dbReference>